<evidence type="ECO:0000313" key="1">
    <source>
        <dbReference type="EMBL" id="JAE39024.1"/>
    </source>
</evidence>
<reference evidence="1" key="2">
    <citation type="journal article" date="2015" name="Data Brief">
        <title>Shoot transcriptome of the giant reed, Arundo donax.</title>
        <authorList>
            <person name="Barrero R.A."/>
            <person name="Guerrero F.D."/>
            <person name="Moolhuijzen P."/>
            <person name="Goolsby J.A."/>
            <person name="Tidwell J."/>
            <person name="Bellgard S.E."/>
            <person name="Bellgard M.I."/>
        </authorList>
    </citation>
    <scope>NUCLEOTIDE SEQUENCE</scope>
    <source>
        <tissue evidence="1">Shoot tissue taken approximately 20 cm above the soil surface</tissue>
    </source>
</reference>
<protein>
    <submittedName>
        <fullName evidence="1">Uncharacterized protein</fullName>
    </submittedName>
</protein>
<name>A0A0A9HT72_ARUDO</name>
<dbReference type="AlphaFoldDB" id="A0A0A9HT72"/>
<accession>A0A0A9HT72</accession>
<reference evidence="1" key="1">
    <citation type="submission" date="2014-09" db="EMBL/GenBank/DDBJ databases">
        <authorList>
            <person name="Magalhaes I.L.F."/>
            <person name="Oliveira U."/>
            <person name="Santos F.R."/>
            <person name="Vidigal T.H.D.A."/>
            <person name="Brescovit A.D."/>
            <person name="Santos A.J."/>
        </authorList>
    </citation>
    <scope>NUCLEOTIDE SEQUENCE</scope>
    <source>
        <tissue evidence="1">Shoot tissue taken approximately 20 cm above the soil surface</tissue>
    </source>
</reference>
<dbReference type="EMBL" id="GBRH01158872">
    <property type="protein sequence ID" value="JAE39024.1"/>
    <property type="molecule type" value="Transcribed_RNA"/>
</dbReference>
<proteinExistence type="predicted"/>
<sequence>MYGLFAELCLFSLVYFFIDGLTFNTMVSACCTYYNTSYLLRAFPCFFFNLSWICSKETPIGHEQPSVYYFRCCFTIS</sequence>
<organism evidence="1">
    <name type="scientific">Arundo donax</name>
    <name type="common">Giant reed</name>
    <name type="synonym">Donax arundinaceus</name>
    <dbReference type="NCBI Taxonomy" id="35708"/>
    <lineage>
        <taxon>Eukaryota</taxon>
        <taxon>Viridiplantae</taxon>
        <taxon>Streptophyta</taxon>
        <taxon>Embryophyta</taxon>
        <taxon>Tracheophyta</taxon>
        <taxon>Spermatophyta</taxon>
        <taxon>Magnoliopsida</taxon>
        <taxon>Liliopsida</taxon>
        <taxon>Poales</taxon>
        <taxon>Poaceae</taxon>
        <taxon>PACMAD clade</taxon>
        <taxon>Arundinoideae</taxon>
        <taxon>Arundineae</taxon>
        <taxon>Arundo</taxon>
    </lineage>
</organism>